<organism evidence="2 3">
    <name type="scientific">Dyadobacter endophyticus</name>
    <dbReference type="NCBI Taxonomy" id="1749036"/>
    <lineage>
        <taxon>Bacteria</taxon>
        <taxon>Pseudomonadati</taxon>
        <taxon>Bacteroidota</taxon>
        <taxon>Cytophagia</taxon>
        <taxon>Cytophagales</taxon>
        <taxon>Spirosomataceae</taxon>
        <taxon>Dyadobacter</taxon>
    </lineage>
</organism>
<comment type="caution">
    <text evidence="2">The sequence shown here is derived from an EMBL/GenBank/DDBJ whole genome shotgun (WGS) entry which is preliminary data.</text>
</comment>
<keyword evidence="3" id="KW-1185">Reference proteome</keyword>
<feature type="transmembrane region" description="Helical" evidence="1">
    <location>
        <begin position="28"/>
        <end position="46"/>
    </location>
</feature>
<dbReference type="Proteomes" id="UP000600214">
    <property type="component" value="Unassembled WGS sequence"/>
</dbReference>
<dbReference type="RefSeq" id="WP_188929690.1">
    <property type="nucleotide sequence ID" value="NZ_BMIA01000001.1"/>
</dbReference>
<evidence type="ECO:0000256" key="1">
    <source>
        <dbReference type="SAM" id="Phobius"/>
    </source>
</evidence>
<protein>
    <recommendedName>
        <fullName evidence="4">Preprotein translocase subunit SecE</fullName>
    </recommendedName>
</protein>
<gene>
    <name evidence="2" type="ORF">GCM10007423_12300</name>
</gene>
<sequence>MERGGNPVKKEGRRLAKGEIRKFFDREFDWIALLLITVIILLSLVFF</sequence>
<keyword evidence="1" id="KW-0812">Transmembrane</keyword>
<proteinExistence type="predicted"/>
<name>A0ABQ1YJZ3_9BACT</name>
<accession>A0ABQ1YJZ3</accession>
<reference evidence="3" key="1">
    <citation type="journal article" date="2019" name="Int. J. Syst. Evol. Microbiol.">
        <title>The Global Catalogue of Microorganisms (GCM) 10K type strain sequencing project: providing services to taxonomists for standard genome sequencing and annotation.</title>
        <authorList>
            <consortium name="The Broad Institute Genomics Platform"/>
            <consortium name="The Broad Institute Genome Sequencing Center for Infectious Disease"/>
            <person name="Wu L."/>
            <person name="Ma J."/>
        </authorList>
    </citation>
    <scope>NUCLEOTIDE SEQUENCE [LARGE SCALE GENOMIC DNA]</scope>
    <source>
        <strain evidence="3">CGMCC 1.15288</strain>
    </source>
</reference>
<evidence type="ECO:0000313" key="2">
    <source>
        <dbReference type="EMBL" id="GGH26943.1"/>
    </source>
</evidence>
<dbReference type="EMBL" id="BMIA01000001">
    <property type="protein sequence ID" value="GGH26943.1"/>
    <property type="molecule type" value="Genomic_DNA"/>
</dbReference>
<keyword evidence="1" id="KW-1133">Transmembrane helix</keyword>
<evidence type="ECO:0000313" key="3">
    <source>
        <dbReference type="Proteomes" id="UP000600214"/>
    </source>
</evidence>
<keyword evidence="1" id="KW-0472">Membrane</keyword>
<evidence type="ECO:0008006" key="4">
    <source>
        <dbReference type="Google" id="ProtNLM"/>
    </source>
</evidence>